<dbReference type="Proteomes" id="UP001420932">
    <property type="component" value="Unassembled WGS sequence"/>
</dbReference>
<sequence length="65" mass="7649">MKSMWSRDVIHRVADRAKRRSRTTSKPVESCCTRFCSFIFVVLLSYVYDILLGVVYYGLSDMYLD</sequence>
<keyword evidence="1" id="KW-0472">Membrane</keyword>
<evidence type="ECO:0000313" key="3">
    <source>
        <dbReference type="Proteomes" id="UP001420932"/>
    </source>
</evidence>
<dbReference type="EMBL" id="JBBNAF010000006">
    <property type="protein sequence ID" value="KAK9134885.1"/>
    <property type="molecule type" value="Genomic_DNA"/>
</dbReference>
<reference evidence="2 3" key="1">
    <citation type="submission" date="2024-01" db="EMBL/GenBank/DDBJ databases">
        <title>Genome assemblies of Stephania.</title>
        <authorList>
            <person name="Yang L."/>
        </authorList>
    </citation>
    <scope>NUCLEOTIDE SEQUENCE [LARGE SCALE GENOMIC DNA]</scope>
    <source>
        <strain evidence="2">YNDBR</strain>
        <tissue evidence="2">Leaf</tissue>
    </source>
</reference>
<feature type="transmembrane region" description="Helical" evidence="1">
    <location>
        <begin position="35"/>
        <end position="59"/>
    </location>
</feature>
<protein>
    <recommendedName>
        <fullName evidence="4">Transmembrane protein</fullName>
    </recommendedName>
</protein>
<dbReference type="AlphaFoldDB" id="A0AAP0JJP9"/>
<evidence type="ECO:0008006" key="4">
    <source>
        <dbReference type="Google" id="ProtNLM"/>
    </source>
</evidence>
<proteinExistence type="predicted"/>
<organism evidence="2 3">
    <name type="scientific">Stephania yunnanensis</name>
    <dbReference type="NCBI Taxonomy" id="152371"/>
    <lineage>
        <taxon>Eukaryota</taxon>
        <taxon>Viridiplantae</taxon>
        <taxon>Streptophyta</taxon>
        <taxon>Embryophyta</taxon>
        <taxon>Tracheophyta</taxon>
        <taxon>Spermatophyta</taxon>
        <taxon>Magnoliopsida</taxon>
        <taxon>Ranunculales</taxon>
        <taxon>Menispermaceae</taxon>
        <taxon>Menispermoideae</taxon>
        <taxon>Cissampelideae</taxon>
        <taxon>Stephania</taxon>
    </lineage>
</organism>
<name>A0AAP0JJP9_9MAGN</name>
<keyword evidence="3" id="KW-1185">Reference proteome</keyword>
<keyword evidence="1" id="KW-0812">Transmembrane</keyword>
<gene>
    <name evidence="2" type="ORF">Syun_014215</name>
</gene>
<evidence type="ECO:0000256" key="1">
    <source>
        <dbReference type="SAM" id="Phobius"/>
    </source>
</evidence>
<keyword evidence="1" id="KW-1133">Transmembrane helix</keyword>
<evidence type="ECO:0000313" key="2">
    <source>
        <dbReference type="EMBL" id="KAK9134885.1"/>
    </source>
</evidence>
<comment type="caution">
    <text evidence="2">The sequence shown here is derived from an EMBL/GenBank/DDBJ whole genome shotgun (WGS) entry which is preliminary data.</text>
</comment>
<accession>A0AAP0JJP9</accession>